<dbReference type="AlphaFoldDB" id="A0A930H2B5"/>
<dbReference type="Gene3D" id="3.30.70.1260">
    <property type="entry name" value="bacterial protein sp0830 like"/>
    <property type="match status" value="1"/>
</dbReference>
<name>A0A930H2B5_9FIRM</name>
<sequence>MQYILFLRGVNVGGKNKVSMSALKEALFLAGFENPESYINSGNLFFGSAESREACILKIRKVLETNYDFSIPFALLTKEEYLEEQAALPAWWEEELARRDVLFYSCTMDKSDILHFIENATFYNENVYVGKQAVFWGKMDEAEYLKTTYHKKLMKQDFYKQITIRNGNTFDKIAEILRSSE</sequence>
<comment type="caution">
    <text evidence="1">The sequence shown here is derived from an EMBL/GenBank/DDBJ whole genome shotgun (WGS) entry which is preliminary data.</text>
</comment>
<organism evidence="1 2">
    <name type="scientific">Oribacterium sinus</name>
    <dbReference type="NCBI Taxonomy" id="237576"/>
    <lineage>
        <taxon>Bacteria</taxon>
        <taxon>Bacillati</taxon>
        <taxon>Bacillota</taxon>
        <taxon>Clostridia</taxon>
        <taxon>Lachnospirales</taxon>
        <taxon>Lachnospiraceae</taxon>
        <taxon>Oribacterium</taxon>
    </lineage>
</organism>
<dbReference type="PANTHER" id="PTHR36439:SF1">
    <property type="entry name" value="DUF1697 DOMAIN-CONTAINING PROTEIN"/>
    <property type="match status" value="1"/>
</dbReference>
<accession>A0A930H2B5</accession>
<evidence type="ECO:0000313" key="1">
    <source>
        <dbReference type="EMBL" id="MBF1305557.1"/>
    </source>
</evidence>
<gene>
    <name evidence="1" type="ORF">HXM91_06890</name>
</gene>
<dbReference type="PANTHER" id="PTHR36439">
    <property type="entry name" value="BLL4334 PROTEIN"/>
    <property type="match status" value="1"/>
</dbReference>
<dbReference type="InterPro" id="IPR012545">
    <property type="entry name" value="DUF1697"/>
</dbReference>
<evidence type="ECO:0000313" key="2">
    <source>
        <dbReference type="Proteomes" id="UP000780721"/>
    </source>
</evidence>
<dbReference type="Gene3D" id="3.30.70.1280">
    <property type="entry name" value="SP0830-like domains"/>
    <property type="match status" value="1"/>
</dbReference>
<dbReference type="Proteomes" id="UP000780721">
    <property type="component" value="Unassembled WGS sequence"/>
</dbReference>
<proteinExistence type="predicted"/>
<reference evidence="1" key="1">
    <citation type="submission" date="2020-04" db="EMBL/GenBank/DDBJ databases">
        <title>Deep metagenomics examines the oral microbiome during advanced dental caries in children, revealing novel taxa and co-occurrences with host molecules.</title>
        <authorList>
            <person name="Baker J.L."/>
            <person name="Morton J.T."/>
            <person name="Dinis M."/>
            <person name="Alvarez R."/>
            <person name="Tran N.C."/>
            <person name="Knight R."/>
            <person name="Edlund A."/>
        </authorList>
    </citation>
    <scope>NUCLEOTIDE SEQUENCE</scope>
    <source>
        <strain evidence="1">JCVI_48_bin.5</strain>
    </source>
</reference>
<dbReference type="EMBL" id="JABZRB010000197">
    <property type="protein sequence ID" value="MBF1305557.1"/>
    <property type="molecule type" value="Genomic_DNA"/>
</dbReference>
<dbReference type="Pfam" id="PF08002">
    <property type="entry name" value="DUF1697"/>
    <property type="match status" value="1"/>
</dbReference>
<dbReference type="PIRSF" id="PIRSF008502">
    <property type="entry name" value="UCP008502"/>
    <property type="match status" value="1"/>
</dbReference>
<dbReference type="SUPFAM" id="SSF160379">
    <property type="entry name" value="SP0830-like"/>
    <property type="match status" value="1"/>
</dbReference>
<protein>
    <submittedName>
        <fullName evidence="1">DUF1697 domain-containing protein</fullName>
    </submittedName>
</protein>